<dbReference type="GO" id="GO:0016787">
    <property type="term" value="F:hydrolase activity"/>
    <property type="evidence" value="ECO:0007669"/>
    <property type="project" value="UniProtKB-KW"/>
</dbReference>
<proteinExistence type="predicted"/>
<dbReference type="PRINTS" id="PR00111">
    <property type="entry name" value="ABHYDROLASE"/>
</dbReference>
<evidence type="ECO:0000313" key="2">
    <source>
        <dbReference type="EMBL" id="NNM74164.1"/>
    </source>
</evidence>
<dbReference type="Proteomes" id="UP000564885">
    <property type="component" value="Unassembled WGS sequence"/>
</dbReference>
<reference evidence="2 3" key="1">
    <citation type="submission" date="2020-04" db="EMBL/GenBank/DDBJ databases">
        <title>Enterovirga sp. isolate from soil.</title>
        <authorList>
            <person name="Chea S."/>
            <person name="Kim D.-U."/>
        </authorList>
    </citation>
    <scope>NUCLEOTIDE SEQUENCE [LARGE SCALE GENOMIC DNA]</scope>
    <source>
        <strain evidence="2 3">DB1703</strain>
    </source>
</reference>
<protein>
    <submittedName>
        <fullName evidence="2">Alpha/beta fold hydrolase</fullName>
    </submittedName>
</protein>
<accession>A0A849I8P4</accession>
<organism evidence="2 3">
    <name type="scientific">Enterovirga aerilata</name>
    <dbReference type="NCBI Taxonomy" id="2730920"/>
    <lineage>
        <taxon>Bacteria</taxon>
        <taxon>Pseudomonadati</taxon>
        <taxon>Pseudomonadota</taxon>
        <taxon>Alphaproteobacteria</taxon>
        <taxon>Hyphomicrobiales</taxon>
        <taxon>Methylobacteriaceae</taxon>
        <taxon>Enterovirga</taxon>
    </lineage>
</organism>
<dbReference type="InterPro" id="IPR050471">
    <property type="entry name" value="AB_hydrolase"/>
</dbReference>
<sequence length="233" mass="24719">MDGSFWRPVAERLADAATVLTWDCRGHGASDKPAGPYTVELFADDLAAVFAEIGWEQAVVGGASMGGCVTLAFAGRHGDKVTGLGLFDTTAWYGPDAPRQWAERAEKGITEGLGALVGFQQTRWFGDAFRAANPGLVQESVDVFLKNDVRAYAESCRMLGAADLRALLPGIKVPTRIVVGEEDYATPPAMAEAIHAAIAGSTLNVVKGGRHLTPLEVPDVIAAELRQLIEAAR</sequence>
<dbReference type="PANTHER" id="PTHR43433">
    <property type="entry name" value="HYDROLASE, ALPHA/BETA FOLD FAMILY PROTEIN"/>
    <property type="match status" value="1"/>
</dbReference>
<keyword evidence="2" id="KW-0378">Hydrolase</keyword>
<evidence type="ECO:0000259" key="1">
    <source>
        <dbReference type="Pfam" id="PF00561"/>
    </source>
</evidence>
<evidence type="ECO:0000313" key="3">
    <source>
        <dbReference type="Proteomes" id="UP000564885"/>
    </source>
</evidence>
<dbReference type="InterPro" id="IPR000073">
    <property type="entry name" value="AB_hydrolase_1"/>
</dbReference>
<keyword evidence="3" id="KW-1185">Reference proteome</keyword>
<name>A0A849I8P4_9HYPH</name>
<dbReference type="PANTHER" id="PTHR43433:SF1">
    <property type="entry name" value="BLL5160 PROTEIN"/>
    <property type="match status" value="1"/>
</dbReference>
<gene>
    <name evidence="2" type="ORF">HJG44_17460</name>
</gene>
<dbReference type="Gene3D" id="3.40.50.1820">
    <property type="entry name" value="alpha/beta hydrolase"/>
    <property type="match status" value="1"/>
</dbReference>
<comment type="caution">
    <text evidence="2">The sequence shown here is derived from an EMBL/GenBank/DDBJ whole genome shotgun (WGS) entry which is preliminary data.</text>
</comment>
<dbReference type="AlphaFoldDB" id="A0A849I8P4"/>
<dbReference type="SUPFAM" id="SSF53474">
    <property type="entry name" value="alpha/beta-Hydrolases"/>
    <property type="match status" value="1"/>
</dbReference>
<feature type="domain" description="AB hydrolase-1" evidence="1">
    <location>
        <begin position="5"/>
        <end position="216"/>
    </location>
</feature>
<dbReference type="InterPro" id="IPR029058">
    <property type="entry name" value="AB_hydrolase_fold"/>
</dbReference>
<dbReference type="EMBL" id="JABEPP010000005">
    <property type="protein sequence ID" value="NNM74164.1"/>
    <property type="molecule type" value="Genomic_DNA"/>
</dbReference>
<dbReference type="Pfam" id="PF00561">
    <property type="entry name" value="Abhydrolase_1"/>
    <property type="match status" value="1"/>
</dbReference>